<feature type="domain" description="PIN" evidence="1">
    <location>
        <begin position="3"/>
        <end position="110"/>
    </location>
</feature>
<evidence type="ECO:0000313" key="3">
    <source>
        <dbReference type="Proteomes" id="UP000070371"/>
    </source>
</evidence>
<dbReference type="RefSeq" id="WP_039002190.1">
    <property type="nucleotide sequence ID" value="NZ_CP014327.1"/>
</dbReference>
<keyword evidence="3" id="KW-1185">Reference proteome</keyword>
<dbReference type="EMBL" id="CP014327">
    <property type="protein sequence ID" value="AML52509.1"/>
    <property type="molecule type" value="Genomic_DNA"/>
</dbReference>
<dbReference type="Proteomes" id="UP000070371">
    <property type="component" value="Chromosome"/>
</dbReference>
<dbReference type="Pfam" id="PF13470">
    <property type="entry name" value="PIN_3"/>
    <property type="match status" value="1"/>
</dbReference>
<dbReference type="STRING" id="1579316.RC74_15620"/>
<reference evidence="2 3" key="1">
    <citation type="submission" date="2016-02" db="EMBL/GenBank/DDBJ databases">
        <title>Complete genome sequence of Halocynthiibacter arcticus PAMC 20958t from arctic marine sediment.</title>
        <authorList>
            <person name="Lee Y.M."/>
            <person name="Baek K."/>
            <person name="Lee H.K."/>
            <person name="Shin S.C."/>
        </authorList>
    </citation>
    <scope>NUCLEOTIDE SEQUENCE [LARGE SCALE GENOMIC DNA]</scope>
    <source>
        <strain evidence="2">PAMC 20958</strain>
    </source>
</reference>
<evidence type="ECO:0000259" key="1">
    <source>
        <dbReference type="Pfam" id="PF13470"/>
    </source>
</evidence>
<protein>
    <recommendedName>
        <fullName evidence="1">PIN domain-containing protein</fullName>
    </recommendedName>
</protein>
<gene>
    <name evidence="2" type="ORF">RC74_15620</name>
</gene>
<dbReference type="OrthoDB" id="211933at2"/>
<dbReference type="KEGG" id="hat:RC74_15620"/>
<organism evidence="2 3">
    <name type="scientific">Falsihalocynthiibacter arcticus</name>
    <dbReference type="NCBI Taxonomy" id="1579316"/>
    <lineage>
        <taxon>Bacteria</taxon>
        <taxon>Pseudomonadati</taxon>
        <taxon>Pseudomonadota</taxon>
        <taxon>Alphaproteobacteria</taxon>
        <taxon>Rhodobacterales</taxon>
        <taxon>Roseobacteraceae</taxon>
        <taxon>Falsihalocynthiibacter</taxon>
    </lineage>
</organism>
<dbReference type="AlphaFoldDB" id="A0A126V489"/>
<sequence>MSKILLDACVLYPTVMRAALIGAARAGLYTPLWSERILEEWARAAARLGPVGEMIARGEVTVLKAEFPRSCIAEAKGLERRLYLPDANDIHVFAAAIAGHADAIVTMNRKDFPRNILAEEGLDRFDPDNFLRGFCTTHPKIMNDIAAEITTEARRLSGTDIETRKLFKKARLPRFGKAVEQV</sequence>
<dbReference type="NCBIfam" id="NF046100">
    <property type="entry name" value="RSP_2648_fam_PIN"/>
    <property type="match status" value="1"/>
</dbReference>
<evidence type="ECO:0000313" key="2">
    <source>
        <dbReference type="EMBL" id="AML52509.1"/>
    </source>
</evidence>
<dbReference type="InterPro" id="IPR029060">
    <property type="entry name" value="PIN-like_dom_sf"/>
</dbReference>
<name>A0A126V489_9RHOB</name>
<proteinExistence type="predicted"/>
<dbReference type="InterPro" id="IPR002716">
    <property type="entry name" value="PIN_dom"/>
</dbReference>
<dbReference type="SUPFAM" id="SSF88723">
    <property type="entry name" value="PIN domain-like"/>
    <property type="match status" value="1"/>
</dbReference>
<accession>A0A126V489</accession>